<protein>
    <submittedName>
        <fullName evidence="2">Uncharacterized protein</fullName>
    </submittedName>
</protein>
<evidence type="ECO:0000313" key="2">
    <source>
        <dbReference type="EMBL" id="KAJ1924961.1"/>
    </source>
</evidence>
<keyword evidence="3" id="KW-1185">Reference proteome</keyword>
<feature type="compositionally biased region" description="Polar residues" evidence="1">
    <location>
        <begin position="211"/>
        <end position="222"/>
    </location>
</feature>
<feature type="compositionally biased region" description="Polar residues" evidence="1">
    <location>
        <begin position="166"/>
        <end position="180"/>
    </location>
</feature>
<dbReference type="Proteomes" id="UP001150569">
    <property type="component" value="Unassembled WGS sequence"/>
</dbReference>
<evidence type="ECO:0000313" key="3">
    <source>
        <dbReference type="Proteomes" id="UP001150569"/>
    </source>
</evidence>
<feature type="region of interest" description="Disordered" evidence="1">
    <location>
        <begin position="151"/>
        <end position="262"/>
    </location>
</feature>
<name>A0A9W8DYR9_9FUNG</name>
<accession>A0A9W8DYR9</accession>
<reference evidence="2" key="1">
    <citation type="submission" date="2022-07" db="EMBL/GenBank/DDBJ databases">
        <title>Phylogenomic reconstructions and comparative analyses of Kickxellomycotina fungi.</title>
        <authorList>
            <person name="Reynolds N.K."/>
            <person name="Stajich J.E."/>
            <person name="Barry K."/>
            <person name="Grigoriev I.V."/>
            <person name="Crous P."/>
            <person name="Smith M.E."/>
        </authorList>
    </citation>
    <scope>NUCLEOTIDE SEQUENCE</scope>
    <source>
        <strain evidence="2">RSA 861</strain>
    </source>
</reference>
<comment type="caution">
    <text evidence="2">The sequence shown here is derived from an EMBL/GenBank/DDBJ whole genome shotgun (WGS) entry which is preliminary data.</text>
</comment>
<dbReference type="AlphaFoldDB" id="A0A9W8DYR9"/>
<gene>
    <name evidence="2" type="ORF">IWQ60_004870</name>
</gene>
<sequence>MLAQGESGPVLCFVCQTDLTSLQLRQRTTHVEQCLGLPDYEANEVPRDTLGGASAPIEIPDEELSDFKEAGGGARKVANSTTKRSGTTLTMLWNLPAGKTETTMAKLAPATEPASLPVAPTPVAPPLPSLPSFQLPDHVRAKFQQTRLQHLHQSTGRRVTGPETEAGSSNALAKPVTTTRRGGARQQVKSTDTRPDPELDLALALSASLSRQNSTPNKTRSAATGKLRRSKSAKISAAVKGGATRSEAKEKPFSITGDCDDGNEKRDAAANCHPLRVPSVAPDGEVGASSGRLRHYGQSHLFLSYRNALDESQ</sequence>
<proteinExistence type="predicted"/>
<evidence type="ECO:0000256" key="1">
    <source>
        <dbReference type="SAM" id="MobiDB-lite"/>
    </source>
</evidence>
<organism evidence="2 3">
    <name type="scientific">Tieghemiomyces parasiticus</name>
    <dbReference type="NCBI Taxonomy" id="78921"/>
    <lineage>
        <taxon>Eukaryota</taxon>
        <taxon>Fungi</taxon>
        <taxon>Fungi incertae sedis</taxon>
        <taxon>Zoopagomycota</taxon>
        <taxon>Kickxellomycotina</taxon>
        <taxon>Dimargaritomycetes</taxon>
        <taxon>Dimargaritales</taxon>
        <taxon>Dimargaritaceae</taxon>
        <taxon>Tieghemiomyces</taxon>
    </lineage>
</organism>
<feature type="compositionally biased region" description="Low complexity" evidence="1">
    <location>
        <begin position="201"/>
        <end position="210"/>
    </location>
</feature>
<dbReference type="EMBL" id="JANBPT010000246">
    <property type="protein sequence ID" value="KAJ1924961.1"/>
    <property type="molecule type" value="Genomic_DNA"/>
</dbReference>